<name>A0ABQ3AGQ0_9ACTN</name>
<comment type="caution">
    <text evidence="1">The sequence shown here is derived from an EMBL/GenBank/DDBJ whole genome shotgun (WGS) entry which is preliminary data.</text>
</comment>
<protein>
    <submittedName>
        <fullName evidence="1">Uncharacterized protein</fullName>
    </submittedName>
</protein>
<reference evidence="2" key="1">
    <citation type="journal article" date="2019" name="Int. J. Syst. Evol. Microbiol.">
        <title>The Global Catalogue of Microorganisms (GCM) 10K type strain sequencing project: providing services to taxonomists for standard genome sequencing and annotation.</title>
        <authorList>
            <consortium name="The Broad Institute Genomics Platform"/>
            <consortium name="The Broad Institute Genome Sequencing Center for Infectious Disease"/>
            <person name="Wu L."/>
            <person name="Ma J."/>
        </authorList>
    </citation>
    <scope>NUCLEOTIDE SEQUENCE [LARGE SCALE GENOMIC DNA]</scope>
    <source>
        <strain evidence="2">JCM 4594</strain>
    </source>
</reference>
<dbReference type="Pfam" id="PF19674">
    <property type="entry name" value="DUF6177"/>
    <property type="match status" value="1"/>
</dbReference>
<organism evidence="1 2">
    <name type="scientific">Streptomyces xanthochromogenes</name>
    <dbReference type="NCBI Taxonomy" id="67384"/>
    <lineage>
        <taxon>Bacteria</taxon>
        <taxon>Bacillati</taxon>
        <taxon>Actinomycetota</taxon>
        <taxon>Actinomycetes</taxon>
        <taxon>Kitasatosporales</taxon>
        <taxon>Streptomycetaceae</taxon>
        <taxon>Streptomyces</taxon>
    </lineage>
</organism>
<evidence type="ECO:0000313" key="1">
    <source>
        <dbReference type="EMBL" id="GGY52886.1"/>
    </source>
</evidence>
<keyword evidence="2" id="KW-1185">Reference proteome</keyword>
<dbReference type="Proteomes" id="UP000600946">
    <property type="component" value="Unassembled WGS sequence"/>
</dbReference>
<dbReference type="EMBL" id="BMUU01000010">
    <property type="protein sequence ID" value="GGY52886.1"/>
    <property type="molecule type" value="Genomic_DNA"/>
</dbReference>
<gene>
    <name evidence="1" type="ORF">GCM10010326_53990</name>
</gene>
<dbReference type="InterPro" id="IPR046175">
    <property type="entry name" value="DUF6177"/>
</dbReference>
<evidence type="ECO:0000313" key="2">
    <source>
        <dbReference type="Proteomes" id="UP000600946"/>
    </source>
</evidence>
<accession>A0ABQ3AGQ0</accession>
<sequence length="356" mass="37507">MTKDVIALTPTMPDPATLLAGLYAGGPDLTVCTLADGAVLQLCTPEGVPLLSVEAPQLVHHPDEVRRLFGAQVPLPEGPFWWTEARATGSLPEAERLAASFAGRLTSALGGAVWPPDAAHTDVVPLPFPLTLPPVPEGRPPAVDIQTGRVSVVVQDRPVIALTTWLSDVLAETAGQGRALQLVTPPTSRVTLPTRAALAFGPHRWVVQHPESGYYDGLRGARLHWTAGAFTEEDGPDGTPCAADAFTATPALEGERQLVLSLCTVHPATADLVLGAALEVTWQHLTGAPPAGWSTAEPVNLAWSKRELTELARSRAQRGAPTFLITLGTPERPAIATTRIVHTPAGIEEHTTVALG</sequence>
<proteinExistence type="predicted"/>